<organism evidence="2">
    <name type="scientific">marine sediment metagenome</name>
    <dbReference type="NCBI Taxonomy" id="412755"/>
    <lineage>
        <taxon>unclassified sequences</taxon>
        <taxon>metagenomes</taxon>
        <taxon>ecological metagenomes</taxon>
    </lineage>
</organism>
<accession>X1T1E0</accession>
<feature type="non-terminal residue" evidence="2">
    <location>
        <position position="1"/>
    </location>
</feature>
<dbReference type="InterPro" id="IPR024361">
    <property type="entry name" value="BACON"/>
</dbReference>
<sequence>PSPVPPPTRDGNQVAFKFNWGDGTQSTWTSYVVSGSSASKSHSWSTKGTYYVKVKAKDTYNAESGWSAGRPITIRAVVLEVDPPSLDFGEVGKGSTKTITFRAYNAGGGTLSGTISANRNWVTINPTSFEGNDNTISVTVRTEGLTESHTPYTGTITVTSNGGTKTLEVSVIVIPTGAVAYPNPFCLARHTYLTFWGTGVPYAKIRIFTLAGELVKTLDERYGASEVSWDGRNEKGDKLARGIYVYVLKNFTGKIAIIK</sequence>
<protein>
    <recommendedName>
        <fullName evidence="1">PKD domain-containing protein</fullName>
    </recommendedName>
</protein>
<reference evidence="2" key="1">
    <citation type="journal article" date="2014" name="Front. Microbiol.">
        <title>High frequency of phylogenetically diverse reductive dehalogenase-homologous genes in deep subseafloor sedimentary metagenomes.</title>
        <authorList>
            <person name="Kawai M."/>
            <person name="Futagami T."/>
            <person name="Toyoda A."/>
            <person name="Takaki Y."/>
            <person name="Nishi S."/>
            <person name="Hori S."/>
            <person name="Arai W."/>
            <person name="Tsubouchi T."/>
            <person name="Morono Y."/>
            <person name="Uchiyama I."/>
            <person name="Ito T."/>
            <person name="Fujiyama A."/>
            <person name="Inagaki F."/>
            <person name="Takami H."/>
        </authorList>
    </citation>
    <scope>NUCLEOTIDE SEQUENCE</scope>
    <source>
        <strain evidence="2">Expedition CK06-06</strain>
    </source>
</reference>
<comment type="caution">
    <text evidence="2">The sequence shown here is derived from an EMBL/GenBank/DDBJ whole genome shotgun (WGS) entry which is preliminary data.</text>
</comment>
<dbReference type="Pfam" id="PF19190">
    <property type="entry name" value="BACON_2"/>
    <property type="match status" value="1"/>
</dbReference>
<dbReference type="PROSITE" id="PS50093">
    <property type="entry name" value="PKD"/>
    <property type="match status" value="1"/>
</dbReference>
<name>X1T1E0_9ZZZZ</name>
<dbReference type="Gene3D" id="2.60.40.4070">
    <property type="match status" value="1"/>
</dbReference>
<proteinExistence type="predicted"/>
<dbReference type="InterPro" id="IPR035986">
    <property type="entry name" value="PKD_dom_sf"/>
</dbReference>
<feature type="domain" description="PKD" evidence="1">
    <location>
        <begin position="11"/>
        <end position="59"/>
    </location>
</feature>
<dbReference type="SUPFAM" id="SSF49299">
    <property type="entry name" value="PKD domain"/>
    <property type="match status" value="1"/>
</dbReference>
<dbReference type="AlphaFoldDB" id="X1T1E0"/>
<evidence type="ECO:0000313" key="2">
    <source>
        <dbReference type="EMBL" id="GAI98973.1"/>
    </source>
</evidence>
<dbReference type="EMBL" id="BARW01022398">
    <property type="protein sequence ID" value="GAI98973.1"/>
    <property type="molecule type" value="Genomic_DNA"/>
</dbReference>
<dbReference type="Gene3D" id="2.60.40.10">
    <property type="entry name" value="Immunoglobulins"/>
    <property type="match status" value="2"/>
</dbReference>
<gene>
    <name evidence="2" type="ORF">S12H4_37395</name>
</gene>
<dbReference type="InterPro" id="IPR013783">
    <property type="entry name" value="Ig-like_fold"/>
</dbReference>
<evidence type="ECO:0000259" key="1">
    <source>
        <dbReference type="PROSITE" id="PS50093"/>
    </source>
</evidence>
<dbReference type="InterPro" id="IPR000601">
    <property type="entry name" value="PKD_dom"/>
</dbReference>